<sequence>MSNIILTAPVKKPEDIEDFIPHVKCRSFYVYHHKFLENNFEYVNKFIETAHKNNSKIYVNFKHNITEADLIEIKKFITFLKQTKIDGILINSFAILEAIKTHSLPFKVIMDSYFDIHNLAGIDFVNMFHKVDQVIITEEIYLKNIAKIKQYKNISLAIDSDNLPWCAEDIKKLNAIDSVVIKGKFATSKEILEGIELVEKILAKPKVFKNQKLPFKHVRKSIYQTNHFSGEMMSAQGSDFKFSRNIQKFEWENRRPRLKKDFDYSTLNIPRINLRLSSIGQINEIKKFCAKLGFNPIYSIEYGEILNTADLSKSSFNEIITKVKKFCFNYGIKLQLSTPRILIERDFDRVYEYVKNLCLTEPVPSSIIINNIGYLWAFINDDELHRIPVEIGQGINLLNSMSIKCLNNLHPIDTVDFSTFEKSINIKNCIKKIKNLIPNRKLTIAGNIRVPSLGLCPLNNDSAIVSRLSCKAPCHNGNYALKDPSLKKVLPFVVDGFCRMHMFQDYILHMYEYVPKLEQIGINEFVIDLSDLPPKYVSILLTHFLNTLAGFEKPCKDTINEYCIQELG</sequence>
<protein>
    <submittedName>
        <fullName evidence="1">U32 family peptidase</fullName>
    </submittedName>
</protein>
<name>A0A9D1N0Z6_9CLOT</name>
<organism evidence="1 2">
    <name type="scientific">Candidatus Limenecus avicola</name>
    <dbReference type="NCBI Taxonomy" id="2840847"/>
    <lineage>
        <taxon>Bacteria</taxon>
        <taxon>Bacillati</taxon>
        <taxon>Bacillota</taxon>
        <taxon>Clostridia</taxon>
        <taxon>Eubacteriales</taxon>
        <taxon>Clostridiaceae</taxon>
        <taxon>Clostridiaceae incertae sedis</taxon>
        <taxon>Candidatus Limenecus</taxon>
    </lineage>
</organism>
<evidence type="ECO:0000313" key="2">
    <source>
        <dbReference type="Proteomes" id="UP000886748"/>
    </source>
</evidence>
<comment type="caution">
    <text evidence="1">The sequence shown here is derived from an EMBL/GenBank/DDBJ whole genome shotgun (WGS) entry which is preliminary data.</text>
</comment>
<reference evidence="1" key="1">
    <citation type="submission" date="2020-10" db="EMBL/GenBank/DDBJ databases">
        <authorList>
            <person name="Gilroy R."/>
        </authorList>
    </citation>
    <scope>NUCLEOTIDE SEQUENCE</scope>
    <source>
        <strain evidence="1">CHK154-7741</strain>
    </source>
</reference>
<dbReference type="InterPro" id="IPR001539">
    <property type="entry name" value="Peptidase_U32"/>
</dbReference>
<gene>
    <name evidence="1" type="ORF">IAD26_06590</name>
</gene>
<evidence type="ECO:0000313" key="1">
    <source>
        <dbReference type="EMBL" id="HIU92782.1"/>
    </source>
</evidence>
<dbReference type="PANTHER" id="PTHR30217">
    <property type="entry name" value="PEPTIDASE U32 FAMILY"/>
    <property type="match status" value="1"/>
</dbReference>
<dbReference type="Proteomes" id="UP000886748">
    <property type="component" value="Unassembled WGS sequence"/>
</dbReference>
<accession>A0A9D1N0Z6</accession>
<proteinExistence type="predicted"/>
<reference evidence="1" key="2">
    <citation type="journal article" date="2021" name="PeerJ">
        <title>Extensive microbial diversity within the chicken gut microbiome revealed by metagenomics and culture.</title>
        <authorList>
            <person name="Gilroy R."/>
            <person name="Ravi A."/>
            <person name="Getino M."/>
            <person name="Pursley I."/>
            <person name="Horton D.L."/>
            <person name="Alikhan N.F."/>
            <person name="Baker D."/>
            <person name="Gharbi K."/>
            <person name="Hall N."/>
            <person name="Watson M."/>
            <person name="Adriaenssens E.M."/>
            <person name="Foster-Nyarko E."/>
            <person name="Jarju S."/>
            <person name="Secka A."/>
            <person name="Antonio M."/>
            <person name="Oren A."/>
            <person name="Chaudhuri R.R."/>
            <person name="La Ragione R."/>
            <person name="Hildebrand F."/>
            <person name="Pallen M.J."/>
        </authorList>
    </citation>
    <scope>NUCLEOTIDE SEQUENCE</scope>
    <source>
        <strain evidence="1">CHK154-7741</strain>
    </source>
</reference>
<dbReference type="EMBL" id="DVOD01000049">
    <property type="protein sequence ID" value="HIU92782.1"/>
    <property type="molecule type" value="Genomic_DNA"/>
</dbReference>
<dbReference type="Pfam" id="PF01136">
    <property type="entry name" value="Peptidase_U32"/>
    <property type="match status" value="1"/>
</dbReference>
<dbReference type="PANTHER" id="PTHR30217:SF10">
    <property type="entry name" value="23S RRNA 5-HYDROXYCYTIDINE C2501 SYNTHASE"/>
    <property type="match status" value="1"/>
</dbReference>
<dbReference type="InterPro" id="IPR051454">
    <property type="entry name" value="RNA/ubiquinone_mod_enzymes"/>
</dbReference>
<dbReference type="AlphaFoldDB" id="A0A9D1N0Z6"/>